<evidence type="ECO:0000256" key="1">
    <source>
        <dbReference type="ARBA" id="ARBA00004370"/>
    </source>
</evidence>
<feature type="transmembrane region" description="Helical" evidence="8">
    <location>
        <begin position="391"/>
        <end position="411"/>
    </location>
</feature>
<keyword evidence="3 9" id="KW-0808">Transferase</keyword>
<evidence type="ECO:0000313" key="9">
    <source>
        <dbReference type="EMBL" id="PMD31697.1"/>
    </source>
</evidence>
<keyword evidence="2" id="KW-0328">Glycosyltransferase</keyword>
<dbReference type="InterPro" id="IPR052427">
    <property type="entry name" value="Glycosyltrans_GT2/GT47"/>
</dbReference>
<organism evidence="9 10">
    <name type="scientific">Hyaloscypha variabilis (strain UAMH 11265 / GT02V1 / F)</name>
    <name type="common">Meliniomyces variabilis</name>
    <dbReference type="NCBI Taxonomy" id="1149755"/>
    <lineage>
        <taxon>Eukaryota</taxon>
        <taxon>Fungi</taxon>
        <taxon>Dikarya</taxon>
        <taxon>Ascomycota</taxon>
        <taxon>Pezizomycotina</taxon>
        <taxon>Leotiomycetes</taxon>
        <taxon>Helotiales</taxon>
        <taxon>Hyaloscyphaceae</taxon>
        <taxon>Hyaloscypha</taxon>
        <taxon>Hyaloscypha variabilis</taxon>
    </lineage>
</organism>
<evidence type="ECO:0000256" key="5">
    <source>
        <dbReference type="ARBA" id="ARBA00022989"/>
    </source>
</evidence>
<protein>
    <submittedName>
        <fullName evidence="9">Glycosyltransferase family 2 protein</fullName>
    </submittedName>
</protein>
<evidence type="ECO:0000313" key="10">
    <source>
        <dbReference type="Proteomes" id="UP000235786"/>
    </source>
</evidence>
<proteinExistence type="predicted"/>
<keyword evidence="5 8" id="KW-1133">Transmembrane helix</keyword>
<dbReference type="Pfam" id="PF13641">
    <property type="entry name" value="Glyco_tranf_2_3"/>
    <property type="match status" value="1"/>
</dbReference>
<dbReference type="SUPFAM" id="SSF53448">
    <property type="entry name" value="Nucleotide-diphospho-sugar transferases"/>
    <property type="match status" value="1"/>
</dbReference>
<keyword evidence="6 8" id="KW-0472">Membrane</keyword>
<dbReference type="OrthoDB" id="2849215at2759"/>
<dbReference type="STRING" id="1149755.A0A2J6QZK7"/>
<feature type="transmembrane region" description="Helical" evidence="8">
    <location>
        <begin position="20"/>
        <end position="42"/>
    </location>
</feature>
<dbReference type="PANTHER" id="PTHR47844">
    <property type="entry name" value="SYNTHASE CPS1, PUTATIVE (AFU_ORTHOLOGUE AFUA_7G02500)-RELATED"/>
    <property type="match status" value="1"/>
</dbReference>
<dbReference type="Proteomes" id="UP000235786">
    <property type="component" value="Unassembled WGS sequence"/>
</dbReference>
<evidence type="ECO:0000256" key="4">
    <source>
        <dbReference type="ARBA" id="ARBA00022692"/>
    </source>
</evidence>
<keyword evidence="7" id="KW-0325">Glycoprotein</keyword>
<evidence type="ECO:0000256" key="6">
    <source>
        <dbReference type="ARBA" id="ARBA00023136"/>
    </source>
</evidence>
<evidence type="ECO:0000256" key="3">
    <source>
        <dbReference type="ARBA" id="ARBA00022679"/>
    </source>
</evidence>
<reference evidence="9 10" key="1">
    <citation type="submission" date="2016-04" db="EMBL/GenBank/DDBJ databases">
        <title>A degradative enzymes factory behind the ericoid mycorrhizal symbiosis.</title>
        <authorList>
            <consortium name="DOE Joint Genome Institute"/>
            <person name="Martino E."/>
            <person name="Morin E."/>
            <person name="Grelet G."/>
            <person name="Kuo A."/>
            <person name="Kohler A."/>
            <person name="Daghino S."/>
            <person name="Barry K."/>
            <person name="Choi C."/>
            <person name="Cichocki N."/>
            <person name="Clum A."/>
            <person name="Copeland A."/>
            <person name="Hainaut M."/>
            <person name="Haridas S."/>
            <person name="Labutti K."/>
            <person name="Lindquist E."/>
            <person name="Lipzen A."/>
            <person name="Khouja H.-R."/>
            <person name="Murat C."/>
            <person name="Ohm R."/>
            <person name="Olson A."/>
            <person name="Spatafora J."/>
            <person name="Veneault-Fourrey C."/>
            <person name="Henrissat B."/>
            <person name="Grigoriev I."/>
            <person name="Martin F."/>
            <person name="Perotto S."/>
        </authorList>
    </citation>
    <scope>NUCLEOTIDE SEQUENCE [LARGE SCALE GENOMIC DNA]</scope>
    <source>
        <strain evidence="9 10">F</strain>
    </source>
</reference>
<comment type="subcellular location">
    <subcellularLocation>
        <location evidence="1">Membrane</location>
    </subcellularLocation>
</comment>
<keyword evidence="4 8" id="KW-0812">Transmembrane</keyword>
<dbReference type="AlphaFoldDB" id="A0A2J6QZK7"/>
<evidence type="ECO:0000256" key="7">
    <source>
        <dbReference type="ARBA" id="ARBA00023180"/>
    </source>
</evidence>
<gene>
    <name evidence="9" type="ORF">L207DRAFT_500740</name>
</gene>
<accession>A0A2J6QZK7</accession>
<keyword evidence="10" id="KW-1185">Reference proteome</keyword>
<feature type="transmembrane region" description="Helical" evidence="8">
    <location>
        <begin position="332"/>
        <end position="353"/>
    </location>
</feature>
<evidence type="ECO:0000256" key="8">
    <source>
        <dbReference type="SAM" id="Phobius"/>
    </source>
</evidence>
<dbReference type="GO" id="GO:0016020">
    <property type="term" value="C:membrane"/>
    <property type="evidence" value="ECO:0007669"/>
    <property type="project" value="UniProtKB-SubCell"/>
</dbReference>
<dbReference type="GO" id="GO:0016757">
    <property type="term" value="F:glycosyltransferase activity"/>
    <property type="evidence" value="ECO:0007669"/>
    <property type="project" value="UniProtKB-KW"/>
</dbReference>
<evidence type="ECO:0000256" key="2">
    <source>
        <dbReference type="ARBA" id="ARBA00022676"/>
    </source>
</evidence>
<name>A0A2J6QZK7_HYAVF</name>
<dbReference type="PANTHER" id="PTHR47844:SF1">
    <property type="entry name" value="EXOSTOSIN-LIKE 2"/>
    <property type="match status" value="1"/>
</dbReference>
<sequence length="430" mass="49235">MLLFGQHLNIFSISKFLRLYASSPWLCVFLLLAVFKGLKIFVHTVSFYLWTRPATAPRNPTTTPADVTVIIPSVGEFGQDFKDTVESIIINGPARIIVSTVGLNMVKAAKLALLRIEGGNEIEVVSVDERDKRLQLLKAVQEVRTFVTVYADDHVIWPATFLRSALAPFEDPIVGLVATSKRVIRNRNMPFWDNFFNYIACIYLERHNFECTATNNIDGGVFVISGRTALARTSVLHSLEYRSEFQSEFFATIGPMKVDDDNFNTRFMVRHGWKTIFHNEPRATIETTLVDQTGKLGKFRGQLLRWTRTTWRSNLKSLVTDRACYRATPWTTYAMFFSSFINFAIFYDAALFYSLKWSGSGHMCSFLLLLLISKLIKPLQHLLREPQDWKWVPFGILFGYFHSFVKLYSMFTMGNIDWTGRQGITAKGSK</sequence>
<dbReference type="InterPro" id="IPR029044">
    <property type="entry name" value="Nucleotide-diphossugar_trans"/>
</dbReference>
<dbReference type="EMBL" id="KZ613961">
    <property type="protein sequence ID" value="PMD31697.1"/>
    <property type="molecule type" value="Genomic_DNA"/>
</dbReference>